<dbReference type="InterPro" id="IPR036390">
    <property type="entry name" value="WH_DNA-bd_sf"/>
</dbReference>
<evidence type="ECO:0000313" key="6">
    <source>
        <dbReference type="Proteomes" id="UP001310386"/>
    </source>
</evidence>
<dbReference type="SUPFAM" id="SSF53067">
    <property type="entry name" value="Actin-like ATPase domain"/>
    <property type="match status" value="1"/>
</dbReference>
<dbReference type="EMBL" id="JAYJLD010000040">
    <property type="protein sequence ID" value="MEB3103566.1"/>
    <property type="molecule type" value="Genomic_DNA"/>
</dbReference>
<protein>
    <submittedName>
        <fullName evidence="5">ROK family transcriptional regulator</fullName>
    </submittedName>
</protein>
<name>A0ABU5ZQ14_9BACL</name>
<keyword evidence="6" id="KW-1185">Reference proteome</keyword>
<feature type="domain" description="HTH marR-type" evidence="4">
    <location>
        <begin position="18"/>
        <end position="58"/>
    </location>
</feature>
<evidence type="ECO:0000256" key="2">
    <source>
        <dbReference type="ARBA" id="ARBA00006479"/>
    </source>
</evidence>
<dbReference type="Proteomes" id="UP001310386">
    <property type="component" value="Unassembled WGS sequence"/>
</dbReference>
<dbReference type="PANTHER" id="PTHR18964:SF149">
    <property type="entry name" value="BIFUNCTIONAL UDP-N-ACETYLGLUCOSAMINE 2-EPIMERASE_N-ACETYLMANNOSAMINE KINASE"/>
    <property type="match status" value="1"/>
</dbReference>
<dbReference type="Gene3D" id="1.10.10.10">
    <property type="entry name" value="Winged helix-like DNA-binding domain superfamily/Winged helix DNA-binding domain"/>
    <property type="match status" value="1"/>
</dbReference>
<dbReference type="InterPro" id="IPR000600">
    <property type="entry name" value="ROK"/>
</dbReference>
<dbReference type="Pfam" id="PF01047">
    <property type="entry name" value="MarR"/>
    <property type="match status" value="1"/>
</dbReference>
<dbReference type="Gene3D" id="3.30.420.40">
    <property type="match status" value="3"/>
</dbReference>
<proteinExistence type="inferred from homology"/>
<dbReference type="Pfam" id="PF00480">
    <property type="entry name" value="ROK"/>
    <property type="match status" value="2"/>
</dbReference>
<comment type="caution">
    <text evidence="5">The sequence shown here is derived from an EMBL/GenBank/DDBJ whole genome shotgun (WGS) entry which is preliminary data.</text>
</comment>
<dbReference type="RefSeq" id="WP_371755695.1">
    <property type="nucleotide sequence ID" value="NZ_JAYJLD010000040.1"/>
</dbReference>
<dbReference type="CDD" id="cd23763">
    <property type="entry name" value="ASKHA_ATPase_ROK"/>
    <property type="match status" value="1"/>
</dbReference>
<accession>A0ABU5ZQ14</accession>
<dbReference type="InterPro" id="IPR043129">
    <property type="entry name" value="ATPase_NBD"/>
</dbReference>
<comment type="function">
    <text evidence="1">Transcriptional repressor of xylose-utilizing enzymes.</text>
</comment>
<dbReference type="SUPFAM" id="SSF46785">
    <property type="entry name" value="Winged helix' DNA-binding domain"/>
    <property type="match status" value="1"/>
</dbReference>
<evidence type="ECO:0000256" key="1">
    <source>
        <dbReference type="ARBA" id="ARBA00002486"/>
    </source>
</evidence>
<organism evidence="5 6">
    <name type="scientific">Ferviditalea candida</name>
    <dbReference type="NCBI Taxonomy" id="3108399"/>
    <lineage>
        <taxon>Bacteria</taxon>
        <taxon>Bacillati</taxon>
        <taxon>Bacillota</taxon>
        <taxon>Bacilli</taxon>
        <taxon>Bacillales</taxon>
        <taxon>Paenibacillaceae</taxon>
        <taxon>Ferviditalea</taxon>
    </lineage>
</organism>
<evidence type="ECO:0000313" key="5">
    <source>
        <dbReference type="EMBL" id="MEB3103566.1"/>
    </source>
</evidence>
<evidence type="ECO:0000259" key="4">
    <source>
        <dbReference type="Pfam" id="PF01047"/>
    </source>
</evidence>
<reference evidence="5" key="1">
    <citation type="submission" date="2023-12" db="EMBL/GenBank/DDBJ databases">
        <title>Fervidustalea candida gen. nov., sp. nov., a novel member of the family Paenibacillaceae isolated from a geothermal area.</title>
        <authorList>
            <person name="Li W.-J."/>
            <person name="Jiao J.-Y."/>
            <person name="Chen Y."/>
        </authorList>
    </citation>
    <scope>NUCLEOTIDE SEQUENCE</scope>
    <source>
        <strain evidence="5">SYSU GA230002</strain>
    </source>
</reference>
<dbReference type="InterPro" id="IPR000835">
    <property type="entry name" value="HTH_MarR-typ"/>
</dbReference>
<sequence>MVKKLGRIDLIKKINRSLVLDIIRNEQPISRATIAKKLGLSRSTVSSIVDDLLQKKFVVEQGLGSSTREGGRRSVQLRFNPTSAYGIGVDIRGKKIVNIITDLDGNIIFERDYSVSNLEDELLDRLEDFINASNIEPKKFIAMGVLVPSIVDSKNGIVIDAPSISWKNFDLRTFISQKFDFPILIHNDVNGAALGENWLGAGKNTSEMVYISITDHGVGSAIISNGQLIHGFQHSAGEVGYYLHQEDVDQNQFNQFGNFGVFERKVSRLFEQQEKIDILLAEAFTVVVSNIISLLNPQKIIIGGDVVSEQFIEKLSVNVAGINPIQSKIEMASLGQKAGALGAIAHAFEHVQEESLL</sequence>
<gene>
    <name evidence="5" type="ORF">VF724_18175</name>
</gene>
<comment type="similarity">
    <text evidence="2">Belongs to the ROK (NagC/XylR) family.</text>
</comment>
<keyword evidence="3" id="KW-0859">Xylose metabolism</keyword>
<evidence type="ECO:0000256" key="3">
    <source>
        <dbReference type="ARBA" id="ARBA00022629"/>
    </source>
</evidence>
<dbReference type="PANTHER" id="PTHR18964">
    <property type="entry name" value="ROK (REPRESSOR, ORF, KINASE) FAMILY"/>
    <property type="match status" value="1"/>
</dbReference>
<keyword evidence="3" id="KW-0119">Carbohydrate metabolism</keyword>
<dbReference type="InterPro" id="IPR036388">
    <property type="entry name" value="WH-like_DNA-bd_sf"/>
</dbReference>